<organism evidence="1 2">
    <name type="scientific">Cupriavidus pauculus</name>
    <dbReference type="NCBI Taxonomy" id="82633"/>
    <lineage>
        <taxon>Bacteria</taxon>
        <taxon>Pseudomonadati</taxon>
        <taxon>Pseudomonadota</taxon>
        <taxon>Betaproteobacteria</taxon>
        <taxon>Burkholderiales</taxon>
        <taxon>Burkholderiaceae</taxon>
        <taxon>Cupriavidus</taxon>
    </lineage>
</organism>
<gene>
    <name evidence="1" type="ORF">CYJ10_28570</name>
</gene>
<dbReference type="EMBL" id="PJRP01000019">
    <property type="protein sequence ID" value="PLP97285.1"/>
    <property type="molecule type" value="Genomic_DNA"/>
</dbReference>
<name>A0A2N5C4Y0_9BURK</name>
<evidence type="ECO:0000313" key="1">
    <source>
        <dbReference type="EMBL" id="PLP97285.1"/>
    </source>
</evidence>
<proteinExistence type="predicted"/>
<comment type="caution">
    <text evidence="1">The sequence shown here is derived from an EMBL/GenBank/DDBJ whole genome shotgun (WGS) entry which is preliminary data.</text>
</comment>
<dbReference type="AlphaFoldDB" id="A0A2N5C4Y0"/>
<dbReference type="Proteomes" id="UP000234341">
    <property type="component" value="Unassembled WGS sequence"/>
</dbReference>
<sequence>MTPQLLAASALAALVLYGLAFGGGLPSAYARRRCQGRAWRNAFPTASKAEIRDYLSLFADAFAVRDTHKLQFRPDDTILSIYRAWYRYPWMADALELETLAEAIETRHGLRLENLWTDDLTLGQLFVQTRRPD</sequence>
<reference evidence="1 2" key="1">
    <citation type="submission" date="2017-12" db="EMBL/GenBank/DDBJ databases">
        <title>Genome sequence of the active heterotrophic nitrifier-denitrifier, Cupriavidus pauculus UM1.</title>
        <authorList>
            <person name="Putonti C."/>
            <person name="Castignetti D."/>
        </authorList>
    </citation>
    <scope>NUCLEOTIDE SEQUENCE [LARGE SCALE GENOMIC DNA]</scope>
    <source>
        <strain evidence="1 2">UM1</strain>
    </source>
</reference>
<dbReference type="OrthoDB" id="7067169at2"/>
<protein>
    <submittedName>
        <fullName evidence="1">Uncharacterized protein</fullName>
    </submittedName>
</protein>
<evidence type="ECO:0000313" key="2">
    <source>
        <dbReference type="Proteomes" id="UP000234341"/>
    </source>
</evidence>
<accession>A0A2N5C4Y0</accession>